<dbReference type="AlphaFoldDB" id="A0AAV7PBU6"/>
<keyword evidence="3" id="KW-1185">Reference proteome</keyword>
<dbReference type="EMBL" id="JANPWB010000011">
    <property type="protein sequence ID" value="KAJ1124682.1"/>
    <property type="molecule type" value="Genomic_DNA"/>
</dbReference>
<evidence type="ECO:0000313" key="2">
    <source>
        <dbReference type="EMBL" id="KAJ1124682.1"/>
    </source>
</evidence>
<name>A0AAV7PBU6_PLEWA</name>
<comment type="caution">
    <text evidence="2">The sequence shown here is derived from an EMBL/GenBank/DDBJ whole genome shotgun (WGS) entry which is preliminary data.</text>
</comment>
<evidence type="ECO:0000256" key="1">
    <source>
        <dbReference type="SAM" id="MobiDB-lite"/>
    </source>
</evidence>
<sequence length="86" mass="9518">MVAKDRAGKYDRCEHTLGYVARDRCVQWPAIGVAEPAVLLQPAARRAFYAEWDGVEDRQFSDASPLFNDQKGLTTGGEKEAADSRS</sequence>
<accession>A0AAV7PBU6</accession>
<feature type="region of interest" description="Disordered" evidence="1">
    <location>
        <begin position="61"/>
        <end position="86"/>
    </location>
</feature>
<evidence type="ECO:0000313" key="3">
    <source>
        <dbReference type="Proteomes" id="UP001066276"/>
    </source>
</evidence>
<proteinExistence type="predicted"/>
<feature type="compositionally biased region" description="Basic and acidic residues" evidence="1">
    <location>
        <begin position="77"/>
        <end position="86"/>
    </location>
</feature>
<dbReference type="Proteomes" id="UP001066276">
    <property type="component" value="Chromosome 7"/>
</dbReference>
<protein>
    <submittedName>
        <fullName evidence="2">Uncharacterized protein</fullName>
    </submittedName>
</protein>
<gene>
    <name evidence="2" type="ORF">NDU88_003131</name>
</gene>
<reference evidence="2" key="1">
    <citation type="journal article" date="2022" name="bioRxiv">
        <title>Sequencing and chromosome-scale assembly of the giantPleurodeles waltlgenome.</title>
        <authorList>
            <person name="Brown T."/>
            <person name="Elewa A."/>
            <person name="Iarovenko S."/>
            <person name="Subramanian E."/>
            <person name="Araus A.J."/>
            <person name="Petzold A."/>
            <person name="Susuki M."/>
            <person name="Suzuki K.-i.T."/>
            <person name="Hayashi T."/>
            <person name="Toyoda A."/>
            <person name="Oliveira C."/>
            <person name="Osipova E."/>
            <person name="Leigh N.D."/>
            <person name="Simon A."/>
            <person name="Yun M.H."/>
        </authorList>
    </citation>
    <scope>NUCLEOTIDE SEQUENCE</scope>
    <source>
        <strain evidence="2">20211129_DDA</strain>
        <tissue evidence="2">Liver</tissue>
    </source>
</reference>
<organism evidence="2 3">
    <name type="scientific">Pleurodeles waltl</name>
    <name type="common">Iberian ribbed newt</name>
    <dbReference type="NCBI Taxonomy" id="8319"/>
    <lineage>
        <taxon>Eukaryota</taxon>
        <taxon>Metazoa</taxon>
        <taxon>Chordata</taxon>
        <taxon>Craniata</taxon>
        <taxon>Vertebrata</taxon>
        <taxon>Euteleostomi</taxon>
        <taxon>Amphibia</taxon>
        <taxon>Batrachia</taxon>
        <taxon>Caudata</taxon>
        <taxon>Salamandroidea</taxon>
        <taxon>Salamandridae</taxon>
        <taxon>Pleurodelinae</taxon>
        <taxon>Pleurodeles</taxon>
    </lineage>
</organism>